<reference evidence="12 13" key="1">
    <citation type="submission" date="2018-02" db="EMBL/GenBank/DDBJ databases">
        <title>Genome sequencing of Solimonas sp. HR-BB.</title>
        <authorList>
            <person name="Lee Y."/>
            <person name="Jeon C.O."/>
        </authorList>
    </citation>
    <scope>NUCLEOTIDE SEQUENCE [LARGE SCALE GENOMIC DNA]</scope>
    <source>
        <strain evidence="12 13">HR-BB</strain>
    </source>
</reference>
<evidence type="ECO:0000256" key="1">
    <source>
        <dbReference type="ARBA" id="ARBA00004429"/>
    </source>
</evidence>
<sequence>MPPPSEPAPSQAVPTAARQDSPAQPRFLPLAWLRLPAVGPNTLLMLVVAYLALTQNLSFFRAVAASLPAPAGPQEWRIMGSVAVALVVLLGLALAPLAWRRTLKPALVVFLVTAAVCSYFMDRFGTVIDRSMLVNVARTDRHEAGDLLQFSLFLHVALQGLLPALLVMRWPLRWEGAGTELLRRLMLVGALIVMLLGVFLPHQHELMIWGRIHRDVRVYVNPTFPLHAVKRYVQDILPKGPRLPPQPIATDAVRSTAVSSRPLLVVLVVGETTRAANFQLNGYGRETTPRLAKIPGLVNFPNVSACGTYTAESVPCMFSIDDRGVFSRGREEKQENLVDLLKRVGVKIGWLDNDSGCQNVCKRVGMVSLDATEDPLLCENGECRDGILLRDLPQQFPGVGAKLLVLHTKGSHGPAYYKRYPESARAFTPDCRDANVQRCTREELVNAYDNTIVYIDQVLSDLVAKLEAQQGRMDSVMIYVSDHGESLGENGTYLHGLPWKLAPEEQRQVPMVAWFSRGAPQALGLDLGCVGQAAALPRTHDDVFSTMLGLFSVRTRAYEVKEDLFGACRRPAMADGEGRAAGAEG</sequence>
<feature type="transmembrane region" description="Helical" evidence="9">
    <location>
        <begin position="181"/>
        <end position="200"/>
    </location>
</feature>
<organism evidence="12 13">
    <name type="scientific">Solimonas fluminis</name>
    <dbReference type="NCBI Taxonomy" id="2086571"/>
    <lineage>
        <taxon>Bacteria</taxon>
        <taxon>Pseudomonadati</taxon>
        <taxon>Pseudomonadota</taxon>
        <taxon>Gammaproteobacteria</taxon>
        <taxon>Nevskiales</taxon>
        <taxon>Nevskiaceae</taxon>
        <taxon>Solimonas</taxon>
    </lineage>
</organism>
<dbReference type="Pfam" id="PF08019">
    <property type="entry name" value="EptA_B_N"/>
    <property type="match status" value="1"/>
</dbReference>
<evidence type="ECO:0000259" key="11">
    <source>
        <dbReference type="Pfam" id="PF08019"/>
    </source>
</evidence>
<feature type="transmembrane region" description="Helical" evidence="9">
    <location>
        <begin position="148"/>
        <end position="169"/>
    </location>
</feature>
<evidence type="ECO:0000256" key="6">
    <source>
        <dbReference type="ARBA" id="ARBA00022989"/>
    </source>
</evidence>
<comment type="subcellular location">
    <subcellularLocation>
        <location evidence="1">Cell inner membrane</location>
        <topology evidence="1">Multi-pass membrane protein</topology>
    </subcellularLocation>
</comment>
<dbReference type="AlphaFoldDB" id="A0A2S5THW7"/>
<proteinExistence type="predicted"/>
<evidence type="ECO:0000256" key="9">
    <source>
        <dbReference type="SAM" id="Phobius"/>
    </source>
</evidence>
<feature type="domain" description="Phosphoethanolamine transferase N-terminal" evidence="11">
    <location>
        <begin position="87"/>
        <end position="235"/>
    </location>
</feature>
<evidence type="ECO:0000256" key="8">
    <source>
        <dbReference type="SAM" id="MobiDB-lite"/>
    </source>
</evidence>
<feature type="region of interest" description="Disordered" evidence="8">
    <location>
        <begin position="1"/>
        <end position="21"/>
    </location>
</feature>
<gene>
    <name evidence="12" type="ORF">C3942_07370</name>
</gene>
<evidence type="ECO:0000256" key="4">
    <source>
        <dbReference type="ARBA" id="ARBA00022679"/>
    </source>
</evidence>
<keyword evidence="4 12" id="KW-0808">Transferase</keyword>
<feature type="domain" description="Sulfatase N-terminal" evidence="10">
    <location>
        <begin position="265"/>
        <end position="552"/>
    </location>
</feature>
<keyword evidence="3" id="KW-0997">Cell inner membrane</keyword>
<dbReference type="GO" id="GO:0009244">
    <property type="term" value="P:lipopolysaccharide core region biosynthetic process"/>
    <property type="evidence" value="ECO:0007669"/>
    <property type="project" value="TreeGrafter"/>
</dbReference>
<dbReference type="CDD" id="cd16017">
    <property type="entry name" value="LptA"/>
    <property type="match status" value="1"/>
</dbReference>
<dbReference type="InterPro" id="IPR000917">
    <property type="entry name" value="Sulfatase_N"/>
</dbReference>
<dbReference type="SUPFAM" id="SSF53649">
    <property type="entry name" value="Alkaline phosphatase-like"/>
    <property type="match status" value="1"/>
</dbReference>
<dbReference type="InterPro" id="IPR012549">
    <property type="entry name" value="EptA-like_N"/>
</dbReference>
<evidence type="ECO:0000256" key="2">
    <source>
        <dbReference type="ARBA" id="ARBA00022475"/>
    </source>
</evidence>
<comment type="caution">
    <text evidence="12">The sequence shown here is derived from an EMBL/GenBank/DDBJ whole genome shotgun (WGS) entry which is preliminary data.</text>
</comment>
<dbReference type="InterPro" id="IPR058130">
    <property type="entry name" value="PEA_transf_C"/>
</dbReference>
<evidence type="ECO:0000256" key="3">
    <source>
        <dbReference type="ARBA" id="ARBA00022519"/>
    </source>
</evidence>
<evidence type="ECO:0000256" key="5">
    <source>
        <dbReference type="ARBA" id="ARBA00022692"/>
    </source>
</evidence>
<dbReference type="InterPro" id="IPR040423">
    <property type="entry name" value="PEA_transferase"/>
</dbReference>
<accession>A0A2S5THW7</accession>
<dbReference type="Pfam" id="PF00884">
    <property type="entry name" value="Sulfatase"/>
    <property type="match status" value="1"/>
</dbReference>
<keyword evidence="2" id="KW-1003">Cell membrane</keyword>
<evidence type="ECO:0000256" key="7">
    <source>
        <dbReference type="ARBA" id="ARBA00023136"/>
    </source>
</evidence>
<dbReference type="GO" id="GO:0016776">
    <property type="term" value="F:phosphotransferase activity, phosphate group as acceptor"/>
    <property type="evidence" value="ECO:0007669"/>
    <property type="project" value="TreeGrafter"/>
</dbReference>
<keyword evidence="6 9" id="KW-1133">Transmembrane helix</keyword>
<evidence type="ECO:0000313" key="13">
    <source>
        <dbReference type="Proteomes" id="UP000238220"/>
    </source>
</evidence>
<evidence type="ECO:0000313" key="12">
    <source>
        <dbReference type="EMBL" id="PPE74573.1"/>
    </source>
</evidence>
<evidence type="ECO:0000259" key="10">
    <source>
        <dbReference type="Pfam" id="PF00884"/>
    </source>
</evidence>
<keyword evidence="13" id="KW-1185">Reference proteome</keyword>
<dbReference type="PANTHER" id="PTHR30443:SF0">
    <property type="entry name" value="PHOSPHOETHANOLAMINE TRANSFERASE EPTA"/>
    <property type="match status" value="1"/>
</dbReference>
<protein>
    <submittedName>
        <fullName evidence="12">Phosphoethanolamine transferase</fullName>
    </submittedName>
</protein>
<dbReference type="Gene3D" id="3.40.720.10">
    <property type="entry name" value="Alkaline Phosphatase, subunit A"/>
    <property type="match status" value="1"/>
</dbReference>
<dbReference type="OrthoDB" id="9786870at2"/>
<feature type="transmembrane region" description="Helical" evidence="9">
    <location>
        <begin position="76"/>
        <end position="99"/>
    </location>
</feature>
<name>A0A2S5THW7_9GAMM</name>
<dbReference type="GO" id="GO:0005886">
    <property type="term" value="C:plasma membrane"/>
    <property type="evidence" value="ECO:0007669"/>
    <property type="project" value="UniProtKB-SubCell"/>
</dbReference>
<keyword evidence="7 9" id="KW-0472">Membrane</keyword>
<dbReference type="EMBL" id="PSNW01000003">
    <property type="protein sequence ID" value="PPE74573.1"/>
    <property type="molecule type" value="Genomic_DNA"/>
</dbReference>
<dbReference type="NCBIfam" id="NF028537">
    <property type="entry name" value="P_eth_NH2_trans"/>
    <property type="match status" value="1"/>
</dbReference>
<dbReference type="Proteomes" id="UP000238220">
    <property type="component" value="Unassembled WGS sequence"/>
</dbReference>
<dbReference type="PANTHER" id="PTHR30443">
    <property type="entry name" value="INNER MEMBRANE PROTEIN"/>
    <property type="match status" value="1"/>
</dbReference>
<feature type="transmembrane region" description="Helical" evidence="9">
    <location>
        <begin position="106"/>
        <end position="128"/>
    </location>
</feature>
<keyword evidence="5 9" id="KW-0812">Transmembrane</keyword>
<dbReference type="InterPro" id="IPR017850">
    <property type="entry name" value="Alkaline_phosphatase_core_sf"/>
</dbReference>